<dbReference type="EMBL" id="CP086715">
    <property type="protein sequence ID" value="WOO78224.1"/>
    <property type="molecule type" value="Genomic_DNA"/>
</dbReference>
<name>A0AAF1BJD2_9TREE</name>
<feature type="region of interest" description="Disordered" evidence="1">
    <location>
        <begin position="34"/>
        <end position="79"/>
    </location>
</feature>
<sequence length="127" mass="13771">MSSTQTTTTTTATGVGTILTRGGEVLYGGNQRIGTVPVEESDALPERPTSDNPRPPNWPQIRGSPDFVPNSDVPLSELPLGDDNATSAFIFVMFTGIQVVGTSNWLWRSTFGRVTDEVFKFKVGGHW</sequence>
<keyword evidence="2" id="KW-0472">Membrane</keyword>
<dbReference type="GeneID" id="87805029"/>
<proteinExistence type="predicted"/>
<protein>
    <submittedName>
        <fullName evidence="3">Uncharacterized protein</fullName>
    </submittedName>
</protein>
<reference evidence="3" key="1">
    <citation type="submission" date="2023-10" db="EMBL/GenBank/DDBJ databases">
        <authorList>
            <person name="Noh H."/>
        </authorList>
    </citation>
    <scope>NUCLEOTIDE SEQUENCE</scope>
    <source>
        <strain evidence="3">DUCC4014</strain>
    </source>
</reference>
<evidence type="ECO:0000256" key="2">
    <source>
        <dbReference type="SAM" id="Phobius"/>
    </source>
</evidence>
<gene>
    <name evidence="3" type="ORF">LOC62_02G001775</name>
</gene>
<keyword evidence="4" id="KW-1185">Reference proteome</keyword>
<feature type="transmembrane region" description="Helical" evidence="2">
    <location>
        <begin position="88"/>
        <end position="107"/>
    </location>
</feature>
<accession>A0AAF1BJD2</accession>
<dbReference type="Proteomes" id="UP000827549">
    <property type="component" value="Chromosome 2"/>
</dbReference>
<dbReference type="AlphaFoldDB" id="A0AAF1BJD2"/>
<dbReference type="RefSeq" id="XP_062624256.1">
    <property type="nucleotide sequence ID" value="XM_062768272.1"/>
</dbReference>
<evidence type="ECO:0000313" key="3">
    <source>
        <dbReference type="EMBL" id="WOO78224.1"/>
    </source>
</evidence>
<evidence type="ECO:0000313" key="4">
    <source>
        <dbReference type="Proteomes" id="UP000827549"/>
    </source>
</evidence>
<evidence type="ECO:0000256" key="1">
    <source>
        <dbReference type="SAM" id="MobiDB-lite"/>
    </source>
</evidence>
<organism evidence="3 4">
    <name type="scientific">Vanrija pseudolonga</name>
    <dbReference type="NCBI Taxonomy" id="143232"/>
    <lineage>
        <taxon>Eukaryota</taxon>
        <taxon>Fungi</taxon>
        <taxon>Dikarya</taxon>
        <taxon>Basidiomycota</taxon>
        <taxon>Agaricomycotina</taxon>
        <taxon>Tremellomycetes</taxon>
        <taxon>Trichosporonales</taxon>
        <taxon>Trichosporonaceae</taxon>
        <taxon>Vanrija</taxon>
    </lineage>
</organism>
<keyword evidence="2" id="KW-1133">Transmembrane helix</keyword>
<keyword evidence="2" id="KW-0812">Transmembrane</keyword>